<dbReference type="EMBL" id="LT607409">
    <property type="protein sequence ID" value="SCF06628.1"/>
    <property type="molecule type" value="Genomic_DNA"/>
</dbReference>
<dbReference type="GO" id="GO:0016705">
    <property type="term" value="F:oxidoreductase activity, acting on paired donors, with incorporation or reduction of molecular oxygen"/>
    <property type="evidence" value="ECO:0007669"/>
    <property type="project" value="InterPro"/>
</dbReference>
<keyword evidence="7 10" id="KW-0503">Monooxygenase</keyword>
<evidence type="ECO:0000256" key="1">
    <source>
        <dbReference type="ARBA" id="ARBA00010617"/>
    </source>
</evidence>
<evidence type="ECO:0000256" key="9">
    <source>
        <dbReference type="ARBA" id="ARBA00060683"/>
    </source>
</evidence>
<evidence type="ECO:0000256" key="6">
    <source>
        <dbReference type="ARBA" id="ARBA00023004"/>
    </source>
</evidence>
<reference evidence="12" key="1">
    <citation type="submission" date="2016-06" db="EMBL/GenBank/DDBJ databases">
        <authorList>
            <person name="Varghese N."/>
            <person name="Submissions Spin"/>
        </authorList>
    </citation>
    <scope>NUCLEOTIDE SEQUENCE [LARGE SCALE GENOMIC DNA]</scope>
    <source>
        <strain evidence="12">DSM 45160</strain>
    </source>
</reference>
<dbReference type="Proteomes" id="UP000198224">
    <property type="component" value="Chromosome I"/>
</dbReference>
<keyword evidence="4" id="KW-0521">NADP</keyword>
<dbReference type="SUPFAM" id="SSF48264">
    <property type="entry name" value="Cytochrome P450"/>
    <property type="match status" value="1"/>
</dbReference>
<keyword evidence="3 10" id="KW-0479">Metal-binding</keyword>
<keyword evidence="8" id="KW-0045">Antibiotic biosynthesis</keyword>
<dbReference type="PANTHER" id="PTHR46696">
    <property type="entry name" value="P450, PUTATIVE (EUROFUNG)-RELATED"/>
    <property type="match status" value="1"/>
</dbReference>
<evidence type="ECO:0000256" key="8">
    <source>
        <dbReference type="ARBA" id="ARBA00023194"/>
    </source>
</evidence>
<evidence type="ECO:0000256" key="4">
    <source>
        <dbReference type="ARBA" id="ARBA00022857"/>
    </source>
</evidence>
<evidence type="ECO:0000313" key="12">
    <source>
        <dbReference type="Proteomes" id="UP000198224"/>
    </source>
</evidence>
<comment type="similarity">
    <text evidence="1 10">Belongs to the cytochrome P450 family.</text>
</comment>
<accession>A0A1C4XDP2</accession>
<evidence type="ECO:0000256" key="5">
    <source>
        <dbReference type="ARBA" id="ARBA00023002"/>
    </source>
</evidence>
<dbReference type="GO" id="GO:0005506">
    <property type="term" value="F:iron ion binding"/>
    <property type="evidence" value="ECO:0007669"/>
    <property type="project" value="InterPro"/>
</dbReference>
<dbReference type="InterPro" id="IPR036396">
    <property type="entry name" value="Cyt_P450_sf"/>
</dbReference>
<gene>
    <name evidence="11" type="ORF">GA0070612_3494</name>
</gene>
<keyword evidence="6 10" id="KW-0408">Iron</keyword>
<evidence type="ECO:0000256" key="2">
    <source>
        <dbReference type="ARBA" id="ARBA00022617"/>
    </source>
</evidence>
<keyword evidence="5 10" id="KW-0560">Oxidoreductase</keyword>
<dbReference type="GO" id="GO:0017000">
    <property type="term" value="P:antibiotic biosynthetic process"/>
    <property type="evidence" value="ECO:0007669"/>
    <property type="project" value="UniProtKB-KW"/>
</dbReference>
<dbReference type="AlphaFoldDB" id="A0A1C4XDP2"/>
<dbReference type="Pfam" id="PF00067">
    <property type="entry name" value="p450"/>
    <property type="match status" value="2"/>
</dbReference>
<proteinExistence type="inferred from homology"/>
<evidence type="ECO:0000256" key="3">
    <source>
        <dbReference type="ARBA" id="ARBA00022723"/>
    </source>
</evidence>
<keyword evidence="2 10" id="KW-0349">Heme</keyword>
<dbReference type="PRINTS" id="PR00359">
    <property type="entry name" value="BP450"/>
</dbReference>
<dbReference type="InterPro" id="IPR002397">
    <property type="entry name" value="Cyt_P450_B"/>
</dbReference>
<dbReference type="PRINTS" id="PR00385">
    <property type="entry name" value="P450"/>
</dbReference>
<sequence length="417" mass="45865">MEPTADLEPYAIDPSGPDIHGEAERLRARGPIARVVLPGGVQAWWVTGYELTRQLLTDPRVSRDTYRHWPAWENGEGELARTWPLAMWVSDRNMITAYGAEHTRLRRLVARAFTARRTLALQPRIESVVADLLDQIDADPHDGPVDLRAQFAHPLPVRVISDLLGMPDHLRDRLLVAVSGMLNTAATAEEAKSYEHAMYAALDELVEHRRASPADDLTTALISVHDDDGGPGLSHRELVDTILLMFTAGHETTVNLLDHAIFILLTRPDQLALVRGGSATWADVIEETLRLEAPFANLPMRYAVEDIALPTVTIRRGEPIVVSFGAAGRDPEVHGPDADAFDATRDTRRDHVAFGYGVHHCLGAPLARLEASIALPALFDRFPDLTLATPAAHVLPLESFISNGHRELPVLLREGAA</sequence>
<dbReference type="GO" id="GO:0020037">
    <property type="term" value="F:heme binding"/>
    <property type="evidence" value="ECO:0007669"/>
    <property type="project" value="InterPro"/>
</dbReference>
<dbReference type="FunFam" id="1.10.630.10:FF:000018">
    <property type="entry name" value="Cytochrome P450 monooxygenase"/>
    <property type="match status" value="1"/>
</dbReference>
<organism evidence="11 12">
    <name type="scientific">Micromonospora chokoriensis</name>
    <dbReference type="NCBI Taxonomy" id="356851"/>
    <lineage>
        <taxon>Bacteria</taxon>
        <taxon>Bacillati</taxon>
        <taxon>Actinomycetota</taxon>
        <taxon>Actinomycetes</taxon>
        <taxon>Micromonosporales</taxon>
        <taxon>Micromonosporaceae</taxon>
        <taxon>Micromonospora</taxon>
    </lineage>
</organism>
<dbReference type="Gene3D" id="1.10.630.10">
    <property type="entry name" value="Cytochrome P450"/>
    <property type="match status" value="1"/>
</dbReference>
<name>A0A1C4XDP2_9ACTN</name>
<dbReference type="InterPro" id="IPR017972">
    <property type="entry name" value="Cyt_P450_CS"/>
</dbReference>
<dbReference type="PANTHER" id="PTHR46696:SF1">
    <property type="entry name" value="CYTOCHROME P450 YJIB-RELATED"/>
    <property type="match status" value="1"/>
</dbReference>
<comment type="pathway">
    <text evidence="9">Antibiotic biosynthesis; mycinamicin biosynthesis.</text>
</comment>
<dbReference type="InterPro" id="IPR001128">
    <property type="entry name" value="Cyt_P450"/>
</dbReference>
<dbReference type="CDD" id="cd11029">
    <property type="entry name" value="CYP107-like"/>
    <property type="match status" value="1"/>
</dbReference>
<evidence type="ECO:0000256" key="7">
    <source>
        <dbReference type="ARBA" id="ARBA00023033"/>
    </source>
</evidence>
<evidence type="ECO:0000256" key="10">
    <source>
        <dbReference type="RuleBase" id="RU000461"/>
    </source>
</evidence>
<dbReference type="GO" id="GO:0004497">
    <property type="term" value="F:monooxygenase activity"/>
    <property type="evidence" value="ECO:0007669"/>
    <property type="project" value="UniProtKB-KW"/>
</dbReference>
<keyword evidence="12" id="KW-1185">Reference proteome</keyword>
<evidence type="ECO:0000313" key="11">
    <source>
        <dbReference type="EMBL" id="SCF06628.1"/>
    </source>
</evidence>
<dbReference type="PROSITE" id="PS00086">
    <property type="entry name" value="CYTOCHROME_P450"/>
    <property type="match status" value="1"/>
</dbReference>
<protein>
    <submittedName>
        <fullName evidence="11">Cytochrome P450</fullName>
    </submittedName>
</protein>